<accession>A0A6M3IS72</accession>
<gene>
    <name evidence="1" type="ORF">MM415B01117_0018</name>
</gene>
<dbReference type="AlphaFoldDB" id="A0A6M3IS72"/>
<proteinExistence type="predicted"/>
<name>A0A6M3IS72_9ZZZZ</name>
<dbReference type="EMBL" id="MT141408">
    <property type="protein sequence ID" value="QJA60430.1"/>
    <property type="molecule type" value="Genomic_DNA"/>
</dbReference>
<reference evidence="1" key="1">
    <citation type="submission" date="2020-03" db="EMBL/GenBank/DDBJ databases">
        <title>The deep terrestrial virosphere.</title>
        <authorList>
            <person name="Holmfeldt K."/>
            <person name="Nilsson E."/>
            <person name="Simone D."/>
            <person name="Lopez-Fernandez M."/>
            <person name="Wu X."/>
            <person name="de Brujin I."/>
            <person name="Lundin D."/>
            <person name="Andersson A."/>
            <person name="Bertilsson S."/>
            <person name="Dopson M."/>
        </authorList>
    </citation>
    <scope>NUCLEOTIDE SEQUENCE</scope>
    <source>
        <strain evidence="1">MM415B01117</strain>
    </source>
</reference>
<sequence length="194" mass="20371">MRYYFKGLFRDGSGHPVLGGTASVYLAGTTTAASVYAASSGGVAVNSVTSSSTDGTFEFYVDESDYGYGQKFKVTLSKSGYTSQSYDNLEILKLPWTTSAGVPKFWTYQADALADLTSVNLPDATSGILLFSCNAECGLFLIQTNGTPTKVVGTTNTGTTDSGTVVAVLDIGTGASIKNRLGATGEIRAFYVYN</sequence>
<evidence type="ECO:0000313" key="1">
    <source>
        <dbReference type="EMBL" id="QJA60430.1"/>
    </source>
</evidence>
<organism evidence="1">
    <name type="scientific">viral metagenome</name>
    <dbReference type="NCBI Taxonomy" id="1070528"/>
    <lineage>
        <taxon>unclassified sequences</taxon>
        <taxon>metagenomes</taxon>
        <taxon>organismal metagenomes</taxon>
    </lineage>
</organism>
<protein>
    <submittedName>
        <fullName evidence="1">Uncharacterized protein</fullName>
    </submittedName>
</protein>